<name>A0ABQ4SDQ5_9HYPH</name>
<gene>
    <name evidence="1" type="ORF">GMJLKIPL_1821</name>
</gene>
<dbReference type="SUPFAM" id="SSF53850">
    <property type="entry name" value="Periplasmic binding protein-like II"/>
    <property type="match status" value="1"/>
</dbReference>
<keyword evidence="2" id="KW-1185">Reference proteome</keyword>
<proteinExistence type="predicted"/>
<dbReference type="RefSeq" id="WP_238234789.1">
    <property type="nucleotide sequence ID" value="NZ_BPQQ01000019.1"/>
</dbReference>
<dbReference type="Gene3D" id="3.40.190.10">
    <property type="entry name" value="Periplasmic binding protein-like II"/>
    <property type="match status" value="2"/>
</dbReference>
<reference evidence="1" key="2">
    <citation type="submission" date="2021-08" db="EMBL/GenBank/DDBJ databases">
        <authorList>
            <person name="Tani A."/>
            <person name="Ola A."/>
            <person name="Ogura Y."/>
            <person name="Katsura K."/>
            <person name="Hayashi T."/>
        </authorList>
    </citation>
    <scope>NUCLEOTIDE SEQUENCE</scope>
    <source>
        <strain evidence="1">DSM 17168</strain>
    </source>
</reference>
<dbReference type="Pfam" id="PF13531">
    <property type="entry name" value="SBP_bac_11"/>
    <property type="match status" value="1"/>
</dbReference>
<comment type="caution">
    <text evidence="1">The sequence shown here is derived from an EMBL/GenBank/DDBJ whole genome shotgun (WGS) entry which is preliminary data.</text>
</comment>
<dbReference type="EMBL" id="BPQQ01000019">
    <property type="protein sequence ID" value="GJD99903.1"/>
    <property type="molecule type" value="Genomic_DNA"/>
</dbReference>
<evidence type="ECO:0000313" key="2">
    <source>
        <dbReference type="Proteomes" id="UP001055153"/>
    </source>
</evidence>
<protein>
    <submittedName>
        <fullName evidence="1">Uncharacterized protein</fullName>
    </submittedName>
</protein>
<sequence>MTILRRRLLQSLPLLSFVAAKPQSSDGDVTTTDLVLNCDTAAVPALAHAAERFHASAGVRVRIFPTSPGLLVPQLVRRVQNDLLVTQAPLLRAAAEAGLISGEAAGAWRNRFVLAAKRGAGADALKGPVAVPDPTPAADVDGLAAIRALALGDVPIRGALDTDEVAFLIARGEVKAGLLHAADLPSRPGLEAIRHLPDSVAPPVVYRAAVTTLARRPNPRAFLDFLLSPEGRSALTAQGLEIAA</sequence>
<organism evidence="1 2">
    <name type="scientific">Methylobacterium isbiliense</name>
    <dbReference type="NCBI Taxonomy" id="315478"/>
    <lineage>
        <taxon>Bacteria</taxon>
        <taxon>Pseudomonadati</taxon>
        <taxon>Pseudomonadota</taxon>
        <taxon>Alphaproteobacteria</taxon>
        <taxon>Hyphomicrobiales</taxon>
        <taxon>Methylobacteriaceae</taxon>
        <taxon>Methylobacterium</taxon>
    </lineage>
</organism>
<reference evidence="1" key="1">
    <citation type="journal article" date="2021" name="Front. Microbiol.">
        <title>Comprehensive Comparative Genomics and Phenotyping of Methylobacterium Species.</title>
        <authorList>
            <person name="Alessa O."/>
            <person name="Ogura Y."/>
            <person name="Fujitani Y."/>
            <person name="Takami H."/>
            <person name="Hayashi T."/>
            <person name="Sahin N."/>
            <person name="Tani A."/>
        </authorList>
    </citation>
    <scope>NUCLEOTIDE SEQUENCE</scope>
    <source>
        <strain evidence="1">DSM 17168</strain>
    </source>
</reference>
<evidence type="ECO:0000313" key="1">
    <source>
        <dbReference type="EMBL" id="GJD99903.1"/>
    </source>
</evidence>
<accession>A0ABQ4SDQ5</accession>
<dbReference type="Proteomes" id="UP001055153">
    <property type="component" value="Unassembled WGS sequence"/>
</dbReference>